<dbReference type="InterPro" id="IPR036412">
    <property type="entry name" value="HAD-like_sf"/>
</dbReference>
<dbReference type="InterPro" id="IPR015797">
    <property type="entry name" value="NUDIX_hydrolase-like_dom_sf"/>
</dbReference>
<keyword evidence="1" id="KW-0378">Hydrolase</keyword>
<dbReference type="GO" id="GO:0006281">
    <property type="term" value="P:DNA repair"/>
    <property type="evidence" value="ECO:0007669"/>
    <property type="project" value="TreeGrafter"/>
</dbReference>
<dbReference type="SUPFAM" id="SSF55811">
    <property type="entry name" value="Nudix"/>
    <property type="match status" value="1"/>
</dbReference>
<dbReference type="PANTHER" id="PTHR43434">
    <property type="entry name" value="PHOSPHOGLYCOLATE PHOSPHATASE"/>
    <property type="match status" value="1"/>
</dbReference>
<accession>A0A5R8KET8</accession>
<dbReference type="GO" id="GO:0005829">
    <property type="term" value="C:cytosol"/>
    <property type="evidence" value="ECO:0007669"/>
    <property type="project" value="TreeGrafter"/>
</dbReference>
<evidence type="ECO:0000313" key="3">
    <source>
        <dbReference type="EMBL" id="TLD70816.1"/>
    </source>
</evidence>
<proteinExistence type="predicted"/>
<feature type="domain" description="Nudix hydrolase" evidence="2">
    <location>
        <begin position="208"/>
        <end position="340"/>
    </location>
</feature>
<dbReference type="PANTHER" id="PTHR43434:SF13">
    <property type="entry name" value="PHOSPHOGLYCOLATE PHOSPHATASE"/>
    <property type="match status" value="1"/>
</dbReference>
<evidence type="ECO:0000259" key="2">
    <source>
        <dbReference type="PROSITE" id="PS51462"/>
    </source>
</evidence>
<dbReference type="PROSITE" id="PS00893">
    <property type="entry name" value="NUDIX_BOX"/>
    <property type="match status" value="1"/>
</dbReference>
<dbReference type="Gene3D" id="3.90.79.10">
    <property type="entry name" value="Nucleoside Triphosphate Pyrophosphohydrolase"/>
    <property type="match status" value="1"/>
</dbReference>
<dbReference type="AlphaFoldDB" id="A0A5R8KET8"/>
<name>A0A5R8KET8_9BACT</name>
<dbReference type="InterPro" id="IPR023198">
    <property type="entry name" value="PGP-like_dom2"/>
</dbReference>
<dbReference type="InterPro" id="IPR041492">
    <property type="entry name" value="HAD_2"/>
</dbReference>
<gene>
    <name evidence="3" type="ORF">FEM03_10940</name>
</gene>
<reference evidence="3 4" key="1">
    <citation type="submission" date="2019-05" db="EMBL/GenBank/DDBJ databases">
        <title>Verrucobacter flavum gen. nov., sp. nov. a new member of the family Verrucomicrobiaceae.</title>
        <authorList>
            <person name="Szuroczki S."/>
            <person name="Abbaszade G."/>
            <person name="Szabo A."/>
            <person name="Felfoldi T."/>
            <person name="Schumann P."/>
            <person name="Boka K."/>
            <person name="Keki Z."/>
            <person name="Toumi M."/>
            <person name="Toth E."/>
        </authorList>
    </citation>
    <scope>NUCLEOTIDE SEQUENCE [LARGE SCALE GENOMIC DNA]</scope>
    <source>
        <strain evidence="3 4">MG-N-17</strain>
    </source>
</reference>
<sequence length="343" mass="38240">MIRNLIFDWSGTLADDLAAVLTATNGVLGHHGRAVMDREEFRRLFRLPYTEFYQDVLPGISLESVKEQYMKHFPSDHSVVPMLPFAREFLEFGVATGRRMVVMSSAPEEHVRAQAEANGVTHFFEAIWGGIIDKRIAVHELLAEMKMRPEDTAFVGDMRHDIDAGKAGGVLSVAVATGYESVALLMESVPDVVLPDLSKLSLLLGGALPVATVGALIFDSKGKVLLVRTHKWQNRWGIAGGKIRRGESAMDALHRETMEETGLEIGDVELVMVQDCIEPEEFESSAHFVLLNYTATVVGDDDIEVTLNDEAEEFCWVLMEEALNMDLNKPTRWLIEEVAQKKR</sequence>
<evidence type="ECO:0000313" key="4">
    <source>
        <dbReference type="Proteomes" id="UP000306196"/>
    </source>
</evidence>
<dbReference type="SUPFAM" id="SSF56784">
    <property type="entry name" value="HAD-like"/>
    <property type="match status" value="1"/>
</dbReference>
<keyword evidence="4" id="KW-1185">Reference proteome</keyword>
<dbReference type="Pfam" id="PF13419">
    <property type="entry name" value="HAD_2"/>
    <property type="match status" value="1"/>
</dbReference>
<organism evidence="3 4">
    <name type="scientific">Phragmitibacter flavus</name>
    <dbReference type="NCBI Taxonomy" id="2576071"/>
    <lineage>
        <taxon>Bacteria</taxon>
        <taxon>Pseudomonadati</taxon>
        <taxon>Verrucomicrobiota</taxon>
        <taxon>Verrucomicrobiia</taxon>
        <taxon>Verrucomicrobiales</taxon>
        <taxon>Verrucomicrobiaceae</taxon>
        <taxon>Phragmitibacter</taxon>
    </lineage>
</organism>
<dbReference type="Proteomes" id="UP000306196">
    <property type="component" value="Unassembled WGS sequence"/>
</dbReference>
<dbReference type="InterPro" id="IPR050155">
    <property type="entry name" value="HAD-like_hydrolase_sf"/>
</dbReference>
<dbReference type="Gene3D" id="1.10.150.240">
    <property type="entry name" value="Putative phosphatase, domain 2"/>
    <property type="match status" value="1"/>
</dbReference>
<dbReference type="EMBL" id="VAUV01000007">
    <property type="protein sequence ID" value="TLD70816.1"/>
    <property type="molecule type" value="Genomic_DNA"/>
</dbReference>
<comment type="caution">
    <text evidence="3">The sequence shown here is derived from an EMBL/GenBank/DDBJ whole genome shotgun (WGS) entry which is preliminary data.</text>
</comment>
<dbReference type="Gene3D" id="3.40.50.1000">
    <property type="entry name" value="HAD superfamily/HAD-like"/>
    <property type="match status" value="1"/>
</dbReference>
<dbReference type="InterPro" id="IPR023214">
    <property type="entry name" value="HAD_sf"/>
</dbReference>
<dbReference type="InterPro" id="IPR020084">
    <property type="entry name" value="NUDIX_hydrolase_CS"/>
</dbReference>
<dbReference type="RefSeq" id="WP_138086286.1">
    <property type="nucleotide sequence ID" value="NZ_VAUV01000007.1"/>
</dbReference>
<dbReference type="Pfam" id="PF00293">
    <property type="entry name" value="NUDIX"/>
    <property type="match status" value="1"/>
</dbReference>
<protein>
    <submittedName>
        <fullName evidence="3">NUDIX domain-containing protein</fullName>
    </submittedName>
</protein>
<dbReference type="GO" id="GO:0008967">
    <property type="term" value="F:phosphoglycolate phosphatase activity"/>
    <property type="evidence" value="ECO:0007669"/>
    <property type="project" value="TreeGrafter"/>
</dbReference>
<evidence type="ECO:0000256" key="1">
    <source>
        <dbReference type="ARBA" id="ARBA00022801"/>
    </source>
</evidence>
<dbReference type="PROSITE" id="PS51462">
    <property type="entry name" value="NUDIX"/>
    <property type="match status" value="1"/>
</dbReference>
<dbReference type="OrthoDB" id="9794086at2"/>
<dbReference type="InterPro" id="IPR000086">
    <property type="entry name" value="NUDIX_hydrolase_dom"/>
</dbReference>